<evidence type="ECO:0008006" key="3">
    <source>
        <dbReference type="Google" id="ProtNLM"/>
    </source>
</evidence>
<dbReference type="Gene3D" id="2.40.50.140">
    <property type="entry name" value="Nucleic acid-binding proteins"/>
    <property type="match status" value="1"/>
</dbReference>
<reference evidence="1 2" key="1">
    <citation type="journal article" date="2014" name="Genome Announc.">
        <title>Complete Genome of Rhodococcus pyridinivorans SB3094, a Methyl-Ethyl-Ketone-Degrading Bacterium Used for Bioaugmentation.</title>
        <authorList>
            <person name="Dueholm M.S."/>
            <person name="Albertsen M."/>
            <person name="D'Imperio S."/>
            <person name="Tale V.P."/>
            <person name="Lewis D."/>
            <person name="Nielsen P.H."/>
            <person name="Nielsen J.L."/>
        </authorList>
    </citation>
    <scope>NUCLEOTIDE SEQUENCE [LARGE SCALE GENOMIC DNA]</scope>
    <source>
        <strain evidence="2">SB3094</strain>
        <plasmid evidence="2">1</plasmid>
    </source>
</reference>
<organism evidence="1 2">
    <name type="scientific">Rhodococcus pyridinivorans SB3094</name>
    <dbReference type="NCBI Taxonomy" id="1435356"/>
    <lineage>
        <taxon>Bacteria</taxon>
        <taxon>Bacillati</taxon>
        <taxon>Actinomycetota</taxon>
        <taxon>Actinomycetes</taxon>
        <taxon>Mycobacteriales</taxon>
        <taxon>Nocardiaceae</taxon>
        <taxon>Rhodococcus</taxon>
    </lineage>
</organism>
<name>V9XKS0_9NOCA</name>
<keyword evidence="1" id="KW-0614">Plasmid</keyword>
<dbReference type="Proteomes" id="UP000018781">
    <property type="component" value="Plasmid unnamed"/>
</dbReference>
<dbReference type="PATRIC" id="fig|1435356.3.peg.5095"/>
<dbReference type="KEGG" id="rpy:Y013_25270"/>
<dbReference type="InterPro" id="IPR012340">
    <property type="entry name" value="NA-bd_OB-fold"/>
</dbReference>
<geneLocation type="plasmid" evidence="2">
    <name>1</name>
</geneLocation>
<dbReference type="eggNOG" id="COG1278">
    <property type="taxonomic scope" value="Bacteria"/>
</dbReference>
<evidence type="ECO:0000313" key="1">
    <source>
        <dbReference type="EMBL" id="AHD24061.1"/>
    </source>
</evidence>
<dbReference type="HOGENOM" id="CLU_165504_1_0_11"/>
<proteinExistence type="predicted"/>
<gene>
    <name evidence="1" type="ORF">Y013_25270</name>
</gene>
<protein>
    <recommendedName>
        <fullName evidence="3">Cold-shock protein</fullName>
    </recommendedName>
</protein>
<dbReference type="SUPFAM" id="SSF50249">
    <property type="entry name" value="Nucleic acid-binding proteins"/>
    <property type="match status" value="1"/>
</dbReference>
<evidence type="ECO:0000313" key="2">
    <source>
        <dbReference type="Proteomes" id="UP000018781"/>
    </source>
</evidence>
<dbReference type="EMBL" id="CP006997">
    <property type="protein sequence ID" value="AHD24061.1"/>
    <property type="molecule type" value="Genomic_DNA"/>
</dbReference>
<dbReference type="AlphaFoldDB" id="V9XKS0"/>
<accession>V9XKS0</accession>
<sequence length="84" mass="9467">MGVVAIWHGEEGWGVIESSDTPTGCWVHFSNLWTLNHPSLARGESIEIRGQGSDLQVGEIVDFEWERVPQDGYSFRAGDVRPRR</sequence>